<proteinExistence type="predicted"/>
<dbReference type="SUPFAM" id="SSF48452">
    <property type="entry name" value="TPR-like"/>
    <property type="match status" value="1"/>
</dbReference>
<organism evidence="1 2">
    <name type="scientific">Hondaea fermentalgiana</name>
    <dbReference type="NCBI Taxonomy" id="2315210"/>
    <lineage>
        <taxon>Eukaryota</taxon>
        <taxon>Sar</taxon>
        <taxon>Stramenopiles</taxon>
        <taxon>Bigyra</taxon>
        <taxon>Labyrinthulomycetes</taxon>
        <taxon>Thraustochytrida</taxon>
        <taxon>Thraustochytriidae</taxon>
        <taxon>Hondaea</taxon>
    </lineage>
</organism>
<comment type="caution">
    <text evidence="1">The sequence shown here is derived from an EMBL/GenBank/DDBJ whole genome shotgun (WGS) entry which is preliminary data.</text>
</comment>
<dbReference type="PANTHER" id="PTHR46533:SF1">
    <property type="entry name" value="ZINC FINGER MYND DOMAIN-CONTAINING PROTEIN 12"/>
    <property type="match status" value="1"/>
</dbReference>
<dbReference type="PANTHER" id="PTHR46533">
    <property type="entry name" value="ZINC FINGER MYND DOMAIN-CONTAINING PROTEIN 12"/>
    <property type="match status" value="1"/>
</dbReference>
<dbReference type="Proteomes" id="UP000241890">
    <property type="component" value="Unassembled WGS sequence"/>
</dbReference>
<reference evidence="1 2" key="1">
    <citation type="submission" date="2017-12" db="EMBL/GenBank/DDBJ databases">
        <title>Sequencing, de novo assembly and annotation of complete genome of a new Thraustochytrid species, strain FCC1311.</title>
        <authorList>
            <person name="Sedici K."/>
            <person name="Godart F."/>
            <person name="Aiese Cigliano R."/>
            <person name="Sanseverino W."/>
            <person name="Barakat M."/>
            <person name="Ortet P."/>
            <person name="Marechal E."/>
            <person name="Cagnac O."/>
            <person name="Amato A."/>
        </authorList>
    </citation>
    <scope>NUCLEOTIDE SEQUENCE [LARGE SCALE GENOMIC DNA]</scope>
</reference>
<name>A0A2R5GGV2_9STRA</name>
<sequence>MGEMKEGKQPELYPTWEQQSKVQGYRIETLNALSAPKGVRYVCELTGVAAGVKMITPFTSLYYGSKEDAILSWEGIMHKLLPLVSQLRAKPVIIGSEEERQKREYSILMSKRALVDLTQRIAQRFLIKGEYELSIPGAMQCLSFSKEVYGDDTIDLVPAYLLLAQCHLGMRNFRPVQEFLGLANWSVLKTPDCPNEIKAQLERTFGKLCAAEGKHAEAAEHLAKDIYWTSLASGPEHVKVSVGYFNLACVFDAQHRVEAALALYDKVVDIWYKYLSAVRMSGDDTDPLSEAQCEEAMQMLLKILDVRRQFLGDNHIATGEAHFTLGLLRLLMERELDVAKQSIATAHSLYVSHLGPDHPSTVDVKDLLGALA</sequence>
<dbReference type="InterPro" id="IPR053248">
    <property type="entry name" value="Zinc_finger_MYND_domain"/>
</dbReference>
<accession>A0A2R5GGV2</accession>
<evidence type="ECO:0000313" key="2">
    <source>
        <dbReference type="Proteomes" id="UP000241890"/>
    </source>
</evidence>
<dbReference type="Gene3D" id="1.25.40.10">
    <property type="entry name" value="Tetratricopeptide repeat domain"/>
    <property type="match status" value="2"/>
</dbReference>
<evidence type="ECO:0000313" key="1">
    <source>
        <dbReference type="EMBL" id="GBG28988.1"/>
    </source>
</evidence>
<dbReference type="AlphaFoldDB" id="A0A2R5GGV2"/>
<keyword evidence="2" id="KW-1185">Reference proteome</keyword>
<dbReference type="InParanoid" id="A0A2R5GGV2"/>
<gene>
    <name evidence="1" type="ORF">FCC1311_052092</name>
</gene>
<dbReference type="EMBL" id="BEYU01000052">
    <property type="protein sequence ID" value="GBG28988.1"/>
    <property type="molecule type" value="Genomic_DNA"/>
</dbReference>
<dbReference type="OrthoDB" id="674604at2759"/>
<protein>
    <submittedName>
        <fullName evidence="1">Zinc finger MYND domain-containing protein 12</fullName>
    </submittedName>
</protein>
<dbReference type="InterPro" id="IPR011990">
    <property type="entry name" value="TPR-like_helical_dom_sf"/>
</dbReference>